<dbReference type="EnsemblPlants" id="PNT60872">
    <property type="protein sequence ID" value="PNT60872"/>
    <property type="gene ID" value="BRADI_5g07352v3"/>
</dbReference>
<dbReference type="EMBL" id="CM000884">
    <property type="protein sequence ID" value="PNT60872.1"/>
    <property type="molecule type" value="Genomic_DNA"/>
</dbReference>
<reference evidence="1" key="2">
    <citation type="submission" date="2017-06" db="EMBL/GenBank/DDBJ databases">
        <title>WGS assembly of Brachypodium distachyon.</title>
        <authorList>
            <consortium name="The International Brachypodium Initiative"/>
            <person name="Lucas S."/>
            <person name="Harmon-Smith M."/>
            <person name="Lail K."/>
            <person name="Tice H."/>
            <person name="Grimwood J."/>
            <person name="Bruce D."/>
            <person name="Barry K."/>
            <person name="Shu S."/>
            <person name="Lindquist E."/>
            <person name="Wang M."/>
            <person name="Pitluck S."/>
            <person name="Vogel J.P."/>
            <person name="Garvin D.F."/>
            <person name="Mockler T.C."/>
            <person name="Schmutz J."/>
            <person name="Rokhsar D."/>
            <person name="Bevan M.W."/>
        </authorList>
    </citation>
    <scope>NUCLEOTIDE SEQUENCE</scope>
    <source>
        <strain evidence="1">Bd21</strain>
    </source>
</reference>
<evidence type="ECO:0000313" key="1">
    <source>
        <dbReference type="EMBL" id="PNT60872.1"/>
    </source>
</evidence>
<dbReference type="InParanoid" id="A0A2K2CFR9"/>
<name>A0A2K2CFR9_BRADI</name>
<reference evidence="2" key="3">
    <citation type="submission" date="2018-08" db="UniProtKB">
        <authorList>
            <consortium name="EnsemblPlants"/>
        </authorList>
    </citation>
    <scope>IDENTIFICATION</scope>
    <source>
        <strain evidence="2">cv. Bd21</strain>
    </source>
</reference>
<evidence type="ECO:0000313" key="3">
    <source>
        <dbReference type="Proteomes" id="UP000008810"/>
    </source>
</evidence>
<accession>A0A2K2CFR9</accession>
<protein>
    <submittedName>
        <fullName evidence="1 2">Uncharacterized protein</fullName>
    </submittedName>
</protein>
<dbReference type="Proteomes" id="UP000008810">
    <property type="component" value="Chromosome 5"/>
</dbReference>
<organism evidence="1">
    <name type="scientific">Brachypodium distachyon</name>
    <name type="common">Purple false brome</name>
    <name type="synonym">Trachynia distachya</name>
    <dbReference type="NCBI Taxonomy" id="15368"/>
    <lineage>
        <taxon>Eukaryota</taxon>
        <taxon>Viridiplantae</taxon>
        <taxon>Streptophyta</taxon>
        <taxon>Embryophyta</taxon>
        <taxon>Tracheophyta</taxon>
        <taxon>Spermatophyta</taxon>
        <taxon>Magnoliopsida</taxon>
        <taxon>Liliopsida</taxon>
        <taxon>Poales</taxon>
        <taxon>Poaceae</taxon>
        <taxon>BOP clade</taxon>
        <taxon>Pooideae</taxon>
        <taxon>Stipodae</taxon>
        <taxon>Brachypodieae</taxon>
        <taxon>Brachypodium</taxon>
    </lineage>
</organism>
<dbReference type="AlphaFoldDB" id="A0A2K2CFR9"/>
<evidence type="ECO:0000313" key="2">
    <source>
        <dbReference type="EnsemblPlants" id="PNT60872"/>
    </source>
</evidence>
<keyword evidence="3" id="KW-1185">Reference proteome</keyword>
<dbReference type="Gramene" id="PNT60872">
    <property type="protein sequence ID" value="PNT60872"/>
    <property type="gene ID" value="BRADI_5g07352v3"/>
</dbReference>
<gene>
    <name evidence="1" type="ORF">BRADI_5g07352v3</name>
</gene>
<sequence>MRRIPSPVSMNHKEVMKIKLVSCMEEMTFFSSHIDDEVWANVLYGGNDILQELTVTLPAFSQYTGNDNFLEKLC</sequence>
<reference evidence="1 2" key="1">
    <citation type="journal article" date="2010" name="Nature">
        <title>Genome sequencing and analysis of the model grass Brachypodium distachyon.</title>
        <authorList>
            <consortium name="International Brachypodium Initiative"/>
        </authorList>
    </citation>
    <scope>NUCLEOTIDE SEQUENCE [LARGE SCALE GENOMIC DNA]</scope>
    <source>
        <strain evidence="1 2">Bd21</strain>
    </source>
</reference>
<proteinExistence type="predicted"/>